<feature type="transmembrane region" description="Helical" evidence="1">
    <location>
        <begin position="12"/>
        <end position="33"/>
    </location>
</feature>
<name>A0ABS4IP80_9BACL</name>
<protein>
    <recommendedName>
        <fullName evidence="4">WD40 repeat domain-containing protein</fullName>
    </recommendedName>
</protein>
<keyword evidence="1" id="KW-0472">Membrane</keyword>
<dbReference type="RefSeq" id="WP_209970189.1">
    <property type="nucleotide sequence ID" value="NZ_JAGGLB010000002.1"/>
</dbReference>
<dbReference type="SUPFAM" id="SSF82171">
    <property type="entry name" value="DPP6 N-terminal domain-like"/>
    <property type="match status" value="1"/>
</dbReference>
<comment type="caution">
    <text evidence="2">The sequence shown here is derived from an EMBL/GenBank/DDBJ whole genome shotgun (WGS) entry which is preliminary data.</text>
</comment>
<gene>
    <name evidence="2" type="ORF">J2Z66_000965</name>
</gene>
<evidence type="ECO:0000313" key="2">
    <source>
        <dbReference type="EMBL" id="MBP1989370.1"/>
    </source>
</evidence>
<dbReference type="InterPro" id="IPR011042">
    <property type="entry name" value="6-blade_b-propeller_TolB-like"/>
</dbReference>
<dbReference type="EMBL" id="JAGGLB010000002">
    <property type="protein sequence ID" value="MBP1989370.1"/>
    <property type="molecule type" value="Genomic_DNA"/>
</dbReference>
<keyword evidence="1" id="KW-1133">Transmembrane helix</keyword>
<evidence type="ECO:0008006" key="4">
    <source>
        <dbReference type="Google" id="ProtNLM"/>
    </source>
</evidence>
<dbReference type="Gene3D" id="2.120.10.30">
    <property type="entry name" value="TolB, C-terminal domain"/>
    <property type="match status" value="1"/>
</dbReference>
<reference evidence="2 3" key="1">
    <citation type="submission" date="2021-03" db="EMBL/GenBank/DDBJ databases">
        <title>Genomic Encyclopedia of Type Strains, Phase IV (KMG-IV): sequencing the most valuable type-strain genomes for metagenomic binning, comparative biology and taxonomic classification.</title>
        <authorList>
            <person name="Goeker M."/>
        </authorList>
    </citation>
    <scope>NUCLEOTIDE SEQUENCE [LARGE SCALE GENOMIC DNA]</scope>
    <source>
        <strain evidence="2 3">DSM 26048</strain>
    </source>
</reference>
<keyword evidence="3" id="KW-1185">Reference proteome</keyword>
<keyword evidence="1" id="KW-0812">Transmembrane</keyword>
<proteinExistence type="predicted"/>
<evidence type="ECO:0000256" key="1">
    <source>
        <dbReference type="SAM" id="Phobius"/>
    </source>
</evidence>
<organism evidence="2 3">
    <name type="scientific">Paenibacillus eucommiae</name>
    <dbReference type="NCBI Taxonomy" id="1355755"/>
    <lineage>
        <taxon>Bacteria</taxon>
        <taxon>Bacillati</taxon>
        <taxon>Bacillota</taxon>
        <taxon>Bacilli</taxon>
        <taxon>Bacillales</taxon>
        <taxon>Paenibacillaceae</taxon>
        <taxon>Paenibacillus</taxon>
    </lineage>
</organism>
<sequence length="391" mass="44015">MIRWTRCTGRTFGMTSLLTSRLMLAIIVLSLLMSGCTKELKSKTVIIPDTEASSEPEKVNEDFTVSKIYTLSDTGVMNRDILGWIDKNQLLGVYGEELERSFERVDYTFNSRQIAAKLTGNVEGVQLSPDGKYTAFFKNEDAGKKLMLFDLATNKEVVIEGNEEGLSFNDPIQWSSNSQFVSFGIGGKRGTEGSLYMYDRVHKTTKKYLIPDWRIREAGFGVKISDDGESALWIKTVEGQDTLVCGKLVGSEFISESEHPLNIDDGTFDYIFNDQILFVNSAGSLQLFDRRNATVTTLLEQRIGIFQLSMDRKYIAYSKNQEEIFVAKLQGNTIINEKSIYKGLIPFQIQWSPDNKKILLSGRKLFSRAAPAPAAQESIDSNPLPFIIEFK</sequence>
<accession>A0ABS4IP80</accession>
<dbReference type="Proteomes" id="UP001519287">
    <property type="component" value="Unassembled WGS sequence"/>
</dbReference>
<evidence type="ECO:0000313" key="3">
    <source>
        <dbReference type="Proteomes" id="UP001519287"/>
    </source>
</evidence>